<evidence type="ECO:0000256" key="4">
    <source>
        <dbReference type="ARBA" id="ARBA00023251"/>
    </source>
</evidence>
<dbReference type="InterPro" id="IPR011990">
    <property type="entry name" value="TPR-like_helical_dom_sf"/>
</dbReference>
<evidence type="ECO:0000313" key="8">
    <source>
        <dbReference type="Proteomes" id="UP000290588"/>
    </source>
</evidence>
<dbReference type="GO" id="GO:0046677">
    <property type="term" value="P:response to antibiotic"/>
    <property type="evidence" value="ECO:0007669"/>
    <property type="project" value="UniProtKB-KW"/>
</dbReference>
<comment type="catalytic activity">
    <reaction evidence="1">
        <text>a beta-lactam + H2O = a substituted beta-amino acid</text>
        <dbReference type="Rhea" id="RHEA:20401"/>
        <dbReference type="ChEBI" id="CHEBI:15377"/>
        <dbReference type="ChEBI" id="CHEBI:35627"/>
        <dbReference type="ChEBI" id="CHEBI:140347"/>
        <dbReference type="EC" id="3.5.2.6"/>
    </reaction>
</comment>
<organism evidence="6 8">
    <name type="scientific">Arcobacter ellisii</name>
    <dbReference type="NCBI Taxonomy" id="913109"/>
    <lineage>
        <taxon>Bacteria</taxon>
        <taxon>Pseudomonadati</taxon>
        <taxon>Campylobacterota</taxon>
        <taxon>Epsilonproteobacteria</taxon>
        <taxon>Campylobacterales</taxon>
        <taxon>Arcobacteraceae</taxon>
        <taxon>Arcobacter</taxon>
    </lineage>
</organism>
<protein>
    <recommendedName>
        <fullName evidence="2">beta-lactamase</fullName>
        <ecNumber evidence="2">3.5.2.6</ecNumber>
    </recommendedName>
</protein>
<accession>A0A347UBU1</accession>
<keyword evidence="7" id="KW-1185">Reference proteome</keyword>
<reference evidence="5 7" key="2">
    <citation type="submission" date="2018-08" db="EMBL/GenBank/DDBJ databases">
        <title>Complete genome of the Arcobacter ellisii type strain LMG 26155.</title>
        <authorList>
            <person name="Miller W.G."/>
            <person name="Yee E."/>
            <person name="Bono J.L."/>
        </authorList>
    </citation>
    <scope>NUCLEOTIDE SEQUENCE [LARGE SCALE GENOMIC DNA]</scope>
    <source>
        <strain evidence="5 7">LMG 26155</strain>
    </source>
</reference>
<dbReference type="SUPFAM" id="SSF81901">
    <property type="entry name" value="HCP-like"/>
    <property type="match status" value="1"/>
</dbReference>
<dbReference type="EMBL" id="CP032097">
    <property type="protein sequence ID" value="AXX96319.1"/>
    <property type="molecule type" value="Genomic_DNA"/>
</dbReference>
<evidence type="ECO:0000256" key="2">
    <source>
        <dbReference type="ARBA" id="ARBA00012865"/>
    </source>
</evidence>
<dbReference type="Gene3D" id="1.25.40.10">
    <property type="entry name" value="Tetratricopeptide repeat domain"/>
    <property type="match status" value="1"/>
</dbReference>
<sequence length="204" mass="23463">MFKQITYLAKFSLLLFLLNGCSNHNEAMKVLPNELSIADDCRNPNKQFEMDCYDLISYKNSFAQLRLGLYAQYKGNFQEALQRYNVAKEKGNFYANSLIADLYNNGFGVNKDEDKMIDLLEDVKNVDPVAAFKLSFYYLSKDKVKDALELLTYAAENGVKDAQNQLAILYSNGQYIEPDLEKSSYWNTQHEEGTENFINKIYGI</sequence>
<proteinExistence type="predicted"/>
<evidence type="ECO:0000256" key="1">
    <source>
        <dbReference type="ARBA" id="ARBA00001526"/>
    </source>
</evidence>
<dbReference type="PANTHER" id="PTHR11102">
    <property type="entry name" value="SEL-1-LIKE PROTEIN"/>
    <property type="match status" value="1"/>
</dbReference>
<dbReference type="PANTHER" id="PTHR11102:SF160">
    <property type="entry name" value="ERAD-ASSOCIATED E3 UBIQUITIN-PROTEIN LIGASE COMPONENT HRD3"/>
    <property type="match status" value="1"/>
</dbReference>
<dbReference type="Proteomes" id="UP000262582">
    <property type="component" value="Chromosome"/>
</dbReference>
<keyword evidence="4" id="KW-0046">Antibiotic resistance</keyword>
<dbReference type="InterPro" id="IPR006597">
    <property type="entry name" value="Sel1-like"/>
</dbReference>
<dbReference type="KEGG" id="aell:AELL_2715"/>
<evidence type="ECO:0000313" key="7">
    <source>
        <dbReference type="Proteomes" id="UP000262582"/>
    </source>
</evidence>
<keyword evidence="3" id="KW-1015">Disulfide bond</keyword>
<evidence type="ECO:0000313" key="5">
    <source>
        <dbReference type="EMBL" id="AXX96319.1"/>
    </source>
</evidence>
<dbReference type="Pfam" id="PF08238">
    <property type="entry name" value="Sel1"/>
    <property type="match status" value="4"/>
</dbReference>
<dbReference type="OrthoDB" id="5343868at2"/>
<name>A0A347UBU1_9BACT</name>
<dbReference type="AlphaFoldDB" id="A0A347UBU1"/>
<reference evidence="6 8" key="1">
    <citation type="submission" date="2017-09" db="EMBL/GenBank/DDBJ databases">
        <title>Genomics of the genus Arcobacter.</title>
        <authorList>
            <person name="Perez-Cataluna A."/>
            <person name="Figueras M.J."/>
            <person name="Salas-Masso N."/>
        </authorList>
    </citation>
    <scope>NUCLEOTIDE SEQUENCE [LARGE SCALE GENOMIC DNA]</scope>
    <source>
        <strain evidence="6 8">CECT 7837</strain>
    </source>
</reference>
<evidence type="ECO:0000256" key="3">
    <source>
        <dbReference type="ARBA" id="ARBA00023157"/>
    </source>
</evidence>
<dbReference type="EC" id="3.5.2.6" evidence="2"/>
<dbReference type="SMART" id="SM00671">
    <property type="entry name" value="SEL1"/>
    <property type="match status" value="3"/>
</dbReference>
<dbReference type="GO" id="GO:0008800">
    <property type="term" value="F:beta-lactamase activity"/>
    <property type="evidence" value="ECO:0007669"/>
    <property type="project" value="UniProtKB-EC"/>
</dbReference>
<dbReference type="InterPro" id="IPR050767">
    <property type="entry name" value="Sel1_AlgK"/>
</dbReference>
<gene>
    <name evidence="5" type="ORF">AELL_2715</name>
    <name evidence="6" type="ORF">CP962_03400</name>
</gene>
<dbReference type="RefSeq" id="WP_118918455.1">
    <property type="nucleotide sequence ID" value="NZ_CP032097.1"/>
</dbReference>
<evidence type="ECO:0000313" key="6">
    <source>
        <dbReference type="EMBL" id="RXI31841.1"/>
    </source>
</evidence>
<dbReference type="EMBL" id="NXIG01000003">
    <property type="protein sequence ID" value="RXI31841.1"/>
    <property type="molecule type" value="Genomic_DNA"/>
</dbReference>
<dbReference type="Proteomes" id="UP000290588">
    <property type="component" value="Unassembled WGS sequence"/>
</dbReference>